<dbReference type="Gene3D" id="2.70.98.70">
    <property type="match status" value="1"/>
</dbReference>
<dbReference type="InterPro" id="IPR008929">
    <property type="entry name" value="Chondroitin_lyas"/>
</dbReference>
<accession>A0A3P1CEK3</accession>
<organism evidence="7 8">
    <name type="scientific">Larkinella knui</name>
    <dbReference type="NCBI Taxonomy" id="2025310"/>
    <lineage>
        <taxon>Bacteria</taxon>
        <taxon>Pseudomonadati</taxon>
        <taxon>Bacteroidota</taxon>
        <taxon>Cytophagia</taxon>
        <taxon>Cytophagales</taxon>
        <taxon>Spirosomataceae</taxon>
        <taxon>Larkinella</taxon>
    </lineage>
</organism>
<feature type="domain" description="Heparinase II/III-like C-terminal" evidence="5">
    <location>
        <begin position="399"/>
        <end position="586"/>
    </location>
</feature>
<keyword evidence="2" id="KW-0732">Signal</keyword>
<evidence type="ECO:0000256" key="1">
    <source>
        <dbReference type="ARBA" id="ARBA00004418"/>
    </source>
</evidence>
<keyword evidence="4" id="KW-0456">Lyase</keyword>
<keyword evidence="3" id="KW-0574">Periplasm</keyword>
<dbReference type="EMBL" id="RQJP01000005">
    <property type="protein sequence ID" value="RRB11526.1"/>
    <property type="molecule type" value="Genomic_DNA"/>
</dbReference>
<reference evidence="7 8" key="1">
    <citation type="submission" date="2018-11" db="EMBL/GenBank/DDBJ databases">
        <authorList>
            <person name="Zhou Z."/>
            <person name="Wang G."/>
        </authorList>
    </citation>
    <scope>NUCLEOTIDE SEQUENCE [LARGE SCALE GENOMIC DNA]</scope>
    <source>
        <strain evidence="7 8">KCTC42998</strain>
    </source>
</reference>
<dbReference type="GO" id="GO:0042597">
    <property type="term" value="C:periplasmic space"/>
    <property type="evidence" value="ECO:0007669"/>
    <property type="project" value="UniProtKB-SubCell"/>
</dbReference>
<protein>
    <submittedName>
        <fullName evidence="7">Uncharacterized protein</fullName>
    </submittedName>
</protein>
<dbReference type="GO" id="GO:0016829">
    <property type="term" value="F:lyase activity"/>
    <property type="evidence" value="ECO:0007669"/>
    <property type="project" value="UniProtKB-KW"/>
</dbReference>
<dbReference type="Pfam" id="PF07940">
    <property type="entry name" value="Hepar_II_III_C"/>
    <property type="match status" value="1"/>
</dbReference>
<dbReference type="Pfam" id="PF16889">
    <property type="entry name" value="Hepar_II_III_N"/>
    <property type="match status" value="1"/>
</dbReference>
<sequence length="651" mass="75012">MLNQYHWFYYRLRSLSTAEIIFRLRQYFQKQADKQQVGWKATATLSSWPDSVLAIHTDHLSAFSFSYQHKIFEHTLDYRYPIDWHLDIGTNKRFPLTYAKEINIQNDAFGNANYVWEVNRFLFLPSLALRYRLTADPRELSRLITIVSSWVKANPYLLGINWYSNREVNIRLINWFVCWNILDASVLAKADPVFQRFAESVWVPAIYQHCTYSRNNLPFASAANNQLITSYAGLFVASSFWKFPESAAWCAFAKTGLEQEMQRQNSPNGVNREEAADYVQFIADVFLISYITGIRTDNPFSALYANQLENILSYVVHVLDDQGNFPPYGDEGSGRLWSLDDQRPFSNFRSLLTSAAVLYGDPVFKQRSHGYDLKNRLLFGDEGCQKFNAISSKETTLSSQFYPSEGHYILRKQEDQSEIYVHFNAAPLGYLASATHGHADALSFIMHVDGQPFFVDSGTYVDAGQSDWRRYFVSTRAHNTVCIDYQNQAFQDHDLRWLSQYAISIQKAELSDNTDEISAAHNGYDRIGCSHQRRMEFDKLNNRLVIDDQVDSKRNGNHTVEVLFHVHPAVRFRAKGRNHFVLSHPQTKRLVILQIDPALQVEVVNGQMHPALLGWYSAGMYQKQATCVFRAYLTLGAESRVELQHQISVQS</sequence>
<dbReference type="PANTHER" id="PTHR39210:SF1">
    <property type="entry name" value="HEPARIN-SULFATE LYASE"/>
    <property type="match status" value="1"/>
</dbReference>
<evidence type="ECO:0000259" key="6">
    <source>
        <dbReference type="Pfam" id="PF16889"/>
    </source>
</evidence>
<dbReference type="Gene3D" id="1.50.10.100">
    <property type="entry name" value="Chondroitin AC/alginate lyase"/>
    <property type="match status" value="1"/>
</dbReference>
<keyword evidence="8" id="KW-1185">Reference proteome</keyword>
<dbReference type="SUPFAM" id="SSF48230">
    <property type="entry name" value="Chondroitin AC/alginate lyase"/>
    <property type="match status" value="1"/>
</dbReference>
<evidence type="ECO:0000313" key="8">
    <source>
        <dbReference type="Proteomes" id="UP000274271"/>
    </source>
</evidence>
<evidence type="ECO:0000256" key="3">
    <source>
        <dbReference type="ARBA" id="ARBA00022764"/>
    </source>
</evidence>
<dbReference type="InterPro" id="IPR012480">
    <property type="entry name" value="Hepar_II_III_C"/>
</dbReference>
<dbReference type="RefSeq" id="WP_124909194.1">
    <property type="nucleotide sequence ID" value="NZ_RQJP01000005.1"/>
</dbReference>
<dbReference type="OrthoDB" id="7335480at2"/>
<evidence type="ECO:0000259" key="5">
    <source>
        <dbReference type="Pfam" id="PF07940"/>
    </source>
</evidence>
<comment type="caution">
    <text evidence="7">The sequence shown here is derived from an EMBL/GenBank/DDBJ whole genome shotgun (WGS) entry which is preliminary data.</text>
</comment>
<gene>
    <name evidence="7" type="ORF">EHT87_23930</name>
</gene>
<name>A0A3P1CEK3_9BACT</name>
<comment type="subcellular location">
    <subcellularLocation>
        <location evidence="1">Periplasm</location>
    </subcellularLocation>
</comment>
<evidence type="ECO:0000313" key="7">
    <source>
        <dbReference type="EMBL" id="RRB11526.1"/>
    </source>
</evidence>
<evidence type="ECO:0000256" key="4">
    <source>
        <dbReference type="ARBA" id="ARBA00023239"/>
    </source>
</evidence>
<dbReference type="AlphaFoldDB" id="A0A3P1CEK3"/>
<proteinExistence type="predicted"/>
<dbReference type="Proteomes" id="UP000274271">
    <property type="component" value="Unassembled WGS sequence"/>
</dbReference>
<feature type="domain" description="Heparin-sulfate lyase N-terminal" evidence="6">
    <location>
        <begin position="95"/>
        <end position="331"/>
    </location>
</feature>
<evidence type="ECO:0000256" key="2">
    <source>
        <dbReference type="ARBA" id="ARBA00022729"/>
    </source>
</evidence>
<dbReference type="InterPro" id="IPR031680">
    <property type="entry name" value="Hepar_II_III_N"/>
</dbReference>
<dbReference type="PANTHER" id="PTHR39210">
    <property type="entry name" value="HEPARIN-SULFATE LYASE"/>
    <property type="match status" value="1"/>
</dbReference>